<dbReference type="Gene3D" id="3.10.290.10">
    <property type="entry name" value="RNA-binding S4 domain"/>
    <property type="match status" value="1"/>
</dbReference>
<feature type="domain" description="RNA-binding S4" evidence="3">
    <location>
        <begin position="13"/>
        <end position="75"/>
    </location>
</feature>
<evidence type="ECO:0000313" key="4">
    <source>
        <dbReference type="EMBL" id="CAB4679259.1"/>
    </source>
</evidence>
<dbReference type="InterPro" id="IPR050343">
    <property type="entry name" value="RsuA_PseudoU_synthase"/>
</dbReference>
<dbReference type="SUPFAM" id="SSF55174">
    <property type="entry name" value="Alpha-L RNA-binding motif"/>
    <property type="match status" value="1"/>
</dbReference>
<dbReference type="EMBL" id="CAEZWW010000141">
    <property type="protein sequence ID" value="CAB4679259.1"/>
    <property type="molecule type" value="Genomic_DNA"/>
</dbReference>
<dbReference type="InterPro" id="IPR002942">
    <property type="entry name" value="S4_RNA-bd"/>
</dbReference>
<evidence type="ECO:0000256" key="1">
    <source>
        <dbReference type="ARBA" id="ARBA00008348"/>
    </source>
</evidence>
<keyword evidence="2" id="KW-0413">Isomerase</keyword>
<gene>
    <name evidence="4" type="ORF">UFOPK2310_01114</name>
</gene>
<dbReference type="CDD" id="cd00165">
    <property type="entry name" value="S4"/>
    <property type="match status" value="1"/>
</dbReference>
<name>A0A6J6MZL7_9ZZZZ</name>
<protein>
    <submittedName>
        <fullName evidence="4">Unannotated protein</fullName>
    </submittedName>
</protein>
<comment type="similarity">
    <text evidence="1">Belongs to the pseudouridine synthase RsuA family.</text>
</comment>
<sequence>MTEDHEDSAAEGLRLQKVLAQAGLGSRRACEELIASGRVEVDGQIVVEQGTRVDPVKAIVRVDGQRVPTAPDTVVLVFNKPKGVVSTMADDHGRECGGDCV</sequence>
<dbReference type="SMART" id="SM00363">
    <property type="entry name" value="S4"/>
    <property type="match status" value="1"/>
</dbReference>
<evidence type="ECO:0000259" key="3">
    <source>
        <dbReference type="SMART" id="SM00363"/>
    </source>
</evidence>
<dbReference type="PANTHER" id="PTHR47683">
    <property type="entry name" value="PSEUDOURIDINE SYNTHASE FAMILY PROTEIN-RELATED"/>
    <property type="match status" value="1"/>
</dbReference>
<dbReference type="PANTHER" id="PTHR47683:SF2">
    <property type="entry name" value="RNA-BINDING S4 DOMAIN-CONTAINING PROTEIN"/>
    <property type="match status" value="1"/>
</dbReference>
<dbReference type="GO" id="GO:0006364">
    <property type="term" value="P:rRNA processing"/>
    <property type="evidence" value="ECO:0007669"/>
    <property type="project" value="UniProtKB-ARBA"/>
</dbReference>
<organism evidence="4">
    <name type="scientific">freshwater metagenome</name>
    <dbReference type="NCBI Taxonomy" id="449393"/>
    <lineage>
        <taxon>unclassified sequences</taxon>
        <taxon>metagenomes</taxon>
        <taxon>ecological metagenomes</taxon>
    </lineage>
</organism>
<dbReference type="FunFam" id="3.10.290.10:FF:000003">
    <property type="entry name" value="Pseudouridine synthase"/>
    <property type="match status" value="1"/>
</dbReference>
<evidence type="ECO:0000256" key="2">
    <source>
        <dbReference type="ARBA" id="ARBA00023235"/>
    </source>
</evidence>
<dbReference type="GO" id="GO:0009982">
    <property type="term" value="F:pseudouridine synthase activity"/>
    <property type="evidence" value="ECO:0007669"/>
    <property type="project" value="UniProtKB-ARBA"/>
</dbReference>
<accession>A0A6J6MZL7</accession>
<dbReference type="Pfam" id="PF01479">
    <property type="entry name" value="S4"/>
    <property type="match status" value="1"/>
</dbReference>
<reference evidence="4" key="1">
    <citation type="submission" date="2020-05" db="EMBL/GenBank/DDBJ databases">
        <authorList>
            <person name="Chiriac C."/>
            <person name="Salcher M."/>
            <person name="Ghai R."/>
            <person name="Kavagutti S V."/>
        </authorList>
    </citation>
    <scope>NUCLEOTIDE SEQUENCE</scope>
</reference>
<dbReference type="AlphaFoldDB" id="A0A6J6MZL7"/>
<dbReference type="GO" id="GO:0003723">
    <property type="term" value="F:RNA binding"/>
    <property type="evidence" value="ECO:0007669"/>
    <property type="project" value="InterPro"/>
</dbReference>
<dbReference type="InterPro" id="IPR036986">
    <property type="entry name" value="S4_RNA-bd_sf"/>
</dbReference>
<proteinExistence type="inferred from homology"/>
<dbReference type="PROSITE" id="PS50889">
    <property type="entry name" value="S4"/>
    <property type="match status" value="1"/>
</dbReference>